<feature type="compositionally biased region" description="Acidic residues" evidence="1">
    <location>
        <begin position="168"/>
        <end position="187"/>
    </location>
</feature>
<dbReference type="EMBL" id="HF935629">
    <property type="protein sequence ID" value="CCX31712.1"/>
    <property type="molecule type" value="Genomic_DNA"/>
</dbReference>
<accession>U4LJH7</accession>
<feature type="region of interest" description="Disordered" evidence="1">
    <location>
        <begin position="63"/>
        <end position="109"/>
    </location>
</feature>
<keyword evidence="3" id="KW-1185">Reference proteome</keyword>
<evidence type="ECO:0000313" key="2">
    <source>
        <dbReference type="EMBL" id="CCX31712.1"/>
    </source>
</evidence>
<feature type="region of interest" description="Disordered" evidence="1">
    <location>
        <begin position="1"/>
        <end position="36"/>
    </location>
</feature>
<feature type="compositionally biased region" description="Low complexity" evidence="1">
    <location>
        <begin position="71"/>
        <end position="85"/>
    </location>
</feature>
<dbReference type="Proteomes" id="UP000018144">
    <property type="component" value="Unassembled WGS sequence"/>
</dbReference>
<protein>
    <submittedName>
        <fullName evidence="2">Uncharacterized protein</fullName>
    </submittedName>
</protein>
<evidence type="ECO:0000313" key="3">
    <source>
        <dbReference type="Proteomes" id="UP000018144"/>
    </source>
</evidence>
<feature type="region of interest" description="Disordered" evidence="1">
    <location>
        <begin position="144"/>
        <end position="187"/>
    </location>
</feature>
<feature type="compositionally biased region" description="Low complexity" evidence="1">
    <location>
        <begin position="1"/>
        <end position="19"/>
    </location>
</feature>
<dbReference type="STRING" id="1076935.U4LJH7"/>
<dbReference type="OrthoDB" id="10586142at2759"/>
<evidence type="ECO:0000256" key="1">
    <source>
        <dbReference type="SAM" id="MobiDB-lite"/>
    </source>
</evidence>
<feature type="compositionally biased region" description="Acidic residues" evidence="1">
    <location>
        <begin position="99"/>
        <end position="109"/>
    </location>
</feature>
<gene>
    <name evidence="2" type="ORF">PCON_11235</name>
</gene>
<feature type="compositionally biased region" description="Basic and acidic residues" evidence="1">
    <location>
        <begin position="144"/>
        <end position="167"/>
    </location>
</feature>
<organism evidence="2 3">
    <name type="scientific">Pyronema omphalodes (strain CBS 100304)</name>
    <name type="common">Pyronema confluens</name>
    <dbReference type="NCBI Taxonomy" id="1076935"/>
    <lineage>
        <taxon>Eukaryota</taxon>
        <taxon>Fungi</taxon>
        <taxon>Dikarya</taxon>
        <taxon>Ascomycota</taxon>
        <taxon>Pezizomycotina</taxon>
        <taxon>Pezizomycetes</taxon>
        <taxon>Pezizales</taxon>
        <taxon>Pyronemataceae</taxon>
        <taxon>Pyronema</taxon>
    </lineage>
</organism>
<name>U4LJH7_PYROM</name>
<sequence length="187" mass="20550">MSTSSKRPAPSSTSPTATTKRAKQLPSDFFAGGGGAAEDDLDAEWAAFEADVVAETHLPTGFASASISGVPTTSTAGSATISAPPMAANAQTNILQNEDPPEDVVDEKEEAQERLLEEFEEMGVLEERVQRLKERREALRITMRANREETRLEVGRDRPGTADTRVEEESDEEDEEEDEEEDDFFKR</sequence>
<dbReference type="eggNOG" id="ENOG502S9DW">
    <property type="taxonomic scope" value="Eukaryota"/>
</dbReference>
<reference evidence="2 3" key="1">
    <citation type="journal article" date="2013" name="PLoS Genet.">
        <title>The genome and development-dependent transcriptomes of Pyronema confluens: a window into fungal evolution.</title>
        <authorList>
            <person name="Traeger S."/>
            <person name="Altegoer F."/>
            <person name="Freitag M."/>
            <person name="Gabaldon T."/>
            <person name="Kempken F."/>
            <person name="Kumar A."/>
            <person name="Marcet-Houben M."/>
            <person name="Poggeler S."/>
            <person name="Stajich J.E."/>
            <person name="Nowrousian M."/>
        </authorList>
    </citation>
    <scope>NUCLEOTIDE SEQUENCE [LARGE SCALE GENOMIC DNA]</scope>
    <source>
        <strain evidence="3">CBS 100304</strain>
        <tissue evidence="2">Vegetative mycelium</tissue>
    </source>
</reference>
<dbReference type="AlphaFoldDB" id="U4LJH7"/>
<proteinExistence type="predicted"/>